<evidence type="ECO:0000256" key="6">
    <source>
        <dbReference type="ARBA" id="ARBA00022679"/>
    </source>
</evidence>
<dbReference type="GO" id="GO:0070042">
    <property type="term" value="F:rRNA (uridine-N3-)-methyltransferase activity"/>
    <property type="evidence" value="ECO:0007669"/>
    <property type="project" value="TreeGrafter"/>
</dbReference>
<dbReference type="Gene3D" id="2.40.240.20">
    <property type="entry name" value="Hypothetical PUA domain-like, domain 1"/>
    <property type="match status" value="1"/>
</dbReference>
<comment type="caution">
    <text evidence="13">The sequence shown here is derived from an EMBL/GenBank/DDBJ whole genome shotgun (WGS) entry which is preliminary data.</text>
</comment>
<keyword evidence="7 10" id="KW-0949">S-adenosyl-L-methionine</keyword>
<gene>
    <name evidence="13" type="ORF">HMPREF2132_02805</name>
</gene>
<evidence type="ECO:0000259" key="12">
    <source>
        <dbReference type="Pfam" id="PF20260"/>
    </source>
</evidence>
<dbReference type="Pfam" id="PF20260">
    <property type="entry name" value="PUA_4"/>
    <property type="match status" value="1"/>
</dbReference>
<organism evidence="13 14">
    <name type="scientific">Prevotella histicola JCM 15637 = DNF00424</name>
    <dbReference type="NCBI Taxonomy" id="1236504"/>
    <lineage>
        <taxon>Bacteria</taxon>
        <taxon>Pseudomonadati</taxon>
        <taxon>Bacteroidota</taxon>
        <taxon>Bacteroidia</taxon>
        <taxon>Bacteroidales</taxon>
        <taxon>Prevotellaceae</taxon>
        <taxon>Prevotella</taxon>
    </lineage>
</organism>
<feature type="domain" description="Ribosomal RNA small subunit methyltransferase E methyltransferase" evidence="11">
    <location>
        <begin position="78"/>
        <end position="233"/>
    </location>
</feature>
<dbReference type="InterPro" id="IPR029026">
    <property type="entry name" value="tRNA_m1G_MTases_N"/>
</dbReference>
<evidence type="ECO:0000313" key="13">
    <source>
        <dbReference type="EMBL" id="KGF29063.1"/>
    </source>
</evidence>
<protein>
    <recommendedName>
        <fullName evidence="10">Ribosomal RNA small subunit methyltransferase E</fullName>
        <ecNumber evidence="10">2.1.1.193</ecNumber>
    </recommendedName>
</protein>
<dbReference type="PIRSF" id="PIRSF015601">
    <property type="entry name" value="MTase_slr0722"/>
    <property type="match status" value="1"/>
</dbReference>
<evidence type="ECO:0000256" key="4">
    <source>
        <dbReference type="ARBA" id="ARBA00022552"/>
    </source>
</evidence>
<evidence type="ECO:0000256" key="7">
    <source>
        <dbReference type="ARBA" id="ARBA00022691"/>
    </source>
</evidence>
<evidence type="ECO:0000313" key="14">
    <source>
        <dbReference type="Proteomes" id="UP000029533"/>
    </source>
</evidence>
<comment type="similarity">
    <text evidence="2 10">Belongs to the RNA methyltransferase RsmE family.</text>
</comment>
<dbReference type="InterPro" id="IPR046887">
    <property type="entry name" value="RsmE_PUA-like"/>
</dbReference>
<dbReference type="AlphaFoldDB" id="A0AAW3FHD1"/>
<dbReference type="GO" id="GO:0005737">
    <property type="term" value="C:cytoplasm"/>
    <property type="evidence" value="ECO:0007669"/>
    <property type="project" value="UniProtKB-SubCell"/>
</dbReference>
<evidence type="ECO:0000256" key="5">
    <source>
        <dbReference type="ARBA" id="ARBA00022603"/>
    </source>
</evidence>
<dbReference type="PANTHER" id="PTHR30027:SF3">
    <property type="entry name" value="16S RRNA (URACIL(1498)-N(3))-METHYLTRANSFERASE"/>
    <property type="match status" value="1"/>
</dbReference>
<dbReference type="Proteomes" id="UP000029533">
    <property type="component" value="Unassembled WGS sequence"/>
</dbReference>
<sequence length="240" mass="27403">MKEARYFYVPNAVTETELPADEATHALRVLRLKEGDELFLIDGEGCFFRAEVALTTSKKCVYTIKQTLKQEPTWRGGIHLAIAPTKDMGRMEWLVEKATEIGFNKISFLDCKFSERKSLRVDRIEKIIISAVKQSRKGWKPVVEPMIPFHQFIDNCTSAGQKYICHCYSEISKLDFFTEANQSLEEDILVLVGPEGDFSFDEVRYAMEHGFKSVTLGESRLRTETAGLFAVMISQLARRV</sequence>
<dbReference type="NCBIfam" id="TIGR00046">
    <property type="entry name" value="RsmE family RNA methyltransferase"/>
    <property type="match status" value="1"/>
</dbReference>
<evidence type="ECO:0000259" key="11">
    <source>
        <dbReference type="Pfam" id="PF04452"/>
    </source>
</evidence>
<evidence type="ECO:0000256" key="8">
    <source>
        <dbReference type="ARBA" id="ARBA00025699"/>
    </source>
</evidence>
<dbReference type="InterPro" id="IPR029028">
    <property type="entry name" value="Alpha/beta_knot_MTases"/>
</dbReference>
<dbReference type="Gene3D" id="3.40.1280.10">
    <property type="match status" value="1"/>
</dbReference>
<dbReference type="SUPFAM" id="SSF88697">
    <property type="entry name" value="PUA domain-like"/>
    <property type="match status" value="1"/>
</dbReference>
<name>A0AAW3FHD1_9BACT</name>
<comment type="catalytic activity">
    <reaction evidence="9 10">
        <text>uridine(1498) in 16S rRNA + S-adenosyl-L-methionine = N(3)-methyluridine(1498) in 16S rRNA + S-adenosyl-L-homocysteine + H(+)</text>
        <dbReference type="Rhea" id="RHEA:42920"/>
        <dbReference type="Rhea" id="RHEA-COMP:10283"/>
        <dbReference type="Rhea" id="RHEA-COMP:10284"/>
        <dbReference type="ChEBI" id="CHEBI:15378"/>
        <dbReference type="ChEBI" id="CHEBI:57856"/>
        <dbReference type="ChEBI" id="CHEBI:59789"/>
        <dbReference type="ChEBI" id="CHEBI:65315"/>
        <dbReference type="ChEBI" id="CHEBI:74502"/>
        <dbReference type="EC" id="2.1.1.193"/>
    </reaction>
</comment>
<dbReference type="EC" id="2.1.1.193" evidence="10"/>
<accession>A0AAW3FHD1</accession>
<keyword evidence="6 10" id="KW-0808">Transferase</keyword>
<evidence type="ECO:0000256" key="2">
    <source>
        <dbReference type="ARBA" id="ARBA00005528"/>
    </source>
</evidence>
<evidence type="ECO:0000256" key="1">
    <source>
        <dbReference type="ARBA" id="ARBA00004496"/>
    </source>
</evidence>
<dbReference type="SUPFAM" id="SSF75217">
    <property type="entry name" value="alpha/beta knot"/>
    <property type="match status" value="1"/>
</dbReference>
<keyword evidence="3 10" id="KW-0963">Cytoplasm</keyword>
<evidence type="ECO:0000256" key="10">
    <source>
        <dbReference type="PIRNR" id="PIRNR015601"/>
    </source>
</evidence>
<dbReference type="CDD" id="cd18084">
    <property type="entry name" value="RsmE-like"/>
    <property type="match status" value="1"/>
</dbReference>
<dbReference type="InterPro" id="IPR046886">
    <property type="entry name" value="RsmE_MTase_dom"/>
</dbReference>
<dbReference type="Pfam" id="PF04452">
    <property type="entry name" value="Methyltrans_RNA"/>
    <property type="match status" value="1"/>
</dbReference>
<reference evidence="13 14" key="1">
    <citation type="submission" date="2014-07" db="EMBL/GenBank/DDBJ databases">
        <authorList>
            <person name="McCorrison J."/>
            <person name="Sanka R."/>
            <person name="Torralba M."/>
            <person name="Gillis M."/>
            <person name="Haft D.H."/>
            <person name="Methe B."/>
            <person name="Sutton G."/>
            <person name="Nelson K.E."/>
        </authorList>
    </citation>
    <scope>NUCLEOTIDE SEQUENCE [LARGE SCALE GENOMIC DNA]</scope>
    <source>
        <strain evidence="13 14">DNF00424</strain>
    </source>
</reference>
<keyword evidence="4 10" id="KW-0698">rRNA processing</keyword>
<dbReference type="InterPro" id="IPR006700">
    <property type="entry name" value="RsmE"/>
</dbReference>
<feature type="domain" description="Ribosomal RNA small subunit methyltransferase E PUA-like" evidence="12">
    <location>
        <begin position="18"/>
        <end position="60"/>
    </location>
</feature>
<comment type="subcellular location">
    <subcellularLocation>
        <location evidence="1 10">Cytoplasm</location>
    </subcellularLocation>
</comment>
<comment type="function">
    <text evidence="8 10">Specifically methylates the N3 position of the uracil ring of uridine 1498 (m3U1498) in 16S rRNA. Acts on the fully assembled 30S ribosomal subunit.</text>
</comment>
<dbReference type="GO" id="GO:0070475">
    <property type="term" value="P:rRNA base methylation"/>
    <property type="evidence" value="ECO:0007669"/>
    <property type="project" value="TreeGrafter"/>
</dbReference>
<dbReference type="RefSeq" id="WP_036868942.1">
    <property type="nucleotide sequence ID" value="NZ_JRNJ01000035.1"/>
</dbReference>
<evidence type="ECO:0000256" key="9">
    <source>
        <dbReference type="ARBA" id="ARBA00047944"/>
    </source>
</evidence>
<dbReference type="InterPro" id="IPR015947">
    <property type="entry name" value="PUA-like_sf"/>
</dbReference>
<keyword evidence="5 10" id="KW-0489">Methyltransferase</keyword>
<evidence type="ECO:0000256" key="3">
    <source>
        <dbReference type="ARBA" id="ARBA00022490"/>
    </source>
</evidence>
<dbReference type="EMBL" id="JRNJ01000035">
    <property type="protein sequence ID" value="KGF29063.1"/>
    <property type="molecule type" value="Genomic_DNA"/>
</dbReference>
<dbReference type="PANTHER" id="PTHR30027">
    <property type="entry name" value="RIBOSOMAL RNA SMALL SUBUNIT METHYLTRANSFERASE E"/>
    <property type="match status" value="1"/>
</dbReference>
<proteinExistence type="inferred from homology"/>